<dbReference type="eggNOG" id="COG3172">
    <property type="taxonomic scope" value="Bacteria"/>
</dbReference>
<dbReference type="PANTHER" id="PTHR37512:SF1">
    <property type="entry name" value="NADR_TTD14 AAA DOMAIN-CONTAINING PROTEIN"/>
    <property type="match status" value="1"/>
</dbReference>
<dbReference type="AlphaFoldDB" id="F9VFT2"/>
<dbReference type="SUPFAM" id="SSF52374">
    <property type="entry name" value="Nucleotidylyl transferase"/>
    <property type="match status" value="1"/>
</dbReference>
<dbReference type="KEGG" id="lgv:LCGL_1723"/>
<dbReference type="SUPFAM" id="SSF52540">
    <property type="entry name" value="P-loop containing nucleoside triphosphate hydrolases"/>
    <property type="match status" value="1"/>
</dbReference>
<protein>
    <submittedName>
        <fullName evidence="2">Transcription regulator</fullName>
    </submittedName>
</protein>
<dbReference type="InterPro" id="IPR052735">
    <property type="entry name" value="NAD_biosynth-regulator"/>
</dbReference>
<dbReference type="Proteomes" id="UP000008520">
    <property type="component" value="Chromosome"/>
</dbReference>
<dbReference type="EMBL" id="AP009333">
    <property type="protein sequence ID" value="BAK61183.1"/>
    <property type="molecule type" value="Genomic_DNA"/>
</dbReference>
<dbReference type="InterPro" id="IPR027417">
    <property type="entry name" value="P-loop_NTPase"/>
</dbReference>
<dbReference type="HOGENOM" id="CLU_926834_0_0_9"/>
<reference evidence="2 3" key="1">
    <citation type="journal article" date="2011" name="PLoS ONE">
        <title>Complete genome sequence and comparative analysis of the fish pathogen Lactococcus garvieae.</title>
        <authorList>
            <person name="Morita H."/>
            <person name="Toh H."/>
            <person name="Oshima K."/>
            <person name="Yoshizaki M."/>
            <person name="Kawanishi M."/>
            <person name="Nakaya K."/>
            <person name="Suzuki T."/>
            <person name="Miyauchi E."/>
            <person name="Ishii Y."/>
            <person name="Tanabe S."/>
            <person name="Murakami M."/>
            <person name="Hattori M."/>
        </authorList>
    </citation>
    <scope>NUCLEOTIDE SEQUENCE [LARGE SCALE GENOMIC DNA]</scope>
    <source>
        <strain evidence="2 3">Lg2</strain>
    </source>
</reference>
<keyword evidence="3" id="KW-1185">Reference proteome</keyword>
<dbReference type="GO" id="GO:0003824">
    <property type="term" value="F:catalytic activity"/>
    <property type="evidence" value="ECO:0007669"/>
    <property type="project" value="InterPro"/>
</dbReference>
<name>F9VFT2_LACGL</name>
<evidence type="ECO:0000313" key="3">
    <source>
        <dbReference type="Proteomes" id="UP000008520"/>
    </source>
</evidence>
<dbReference type="Gene3D" id="3.40.50.300">
    <property type="entry name" value="P-loop containing nucleotide triphosphate hydrolases"/>
    <property type="match status" value="1"/>
</dbReference>
<evidence type="ECO:0000259" key="1">
    <source>
        <dbReference type="Pfam" id="PF01467"/>
    </source>
</evidence>
<dbReference type="Gene3D" id="3.40.50.620">
    <property type="entry name" value="HUPs"/>
    <property type="match status" value="1"/>
</dbReference>
<dbReference type="InterPro" id="IPR014729">
    <property type="entry name" value="Rossmann-like_a/b/a_fold"/>
</dbReference>
<organism evidence="2 3">
    <name type="scientific">Lactococcus garvieae (strain Lg2)</name>
    <name type="common">Enterococcus seriolicida</name>
    <dbReference type="NCBI Taxonomy" id="420890"/>
    <lineage>
        <taxon>Bacteria</taxon>
        <taxon>Bacillati</taxon>
        <taxon>Bacillota</taxon>
        <taxon>Bacilli</taxon>
        <taxon>Lactobacillales</taxon>
        <taxon>Streptococcaceae</taxon>
        <taxon>Lactococcus</taxon>
    </lineage>
</organism>
<feature type="domain" description="Cytidyltransferase-like" evidence="1">
    <location>
        <begin position="19"/>
        <end position="160"/>
    </location>
</feature>
<dbReference type="NCBIfam" id="TIGR00125">
    <property type="entry name" value="cyt_tran_rel"/>
    <property type="match status" value="1"/>
</dbReference>
<evidence type="ECO:0000313" key="2">
    <source>
        <dbReference type="EMBL" id="BAK61183.1"/>
    </source>
</evidence>
<dbReference type="Pfam" id="PF01467">
    <property type="entry name" value="CTP_transf_like"/>
    <property type="match status" value="1"/>
</dbReference>
<dbReference type="PATRIC" id="fig|420890.5.peg.1697"/>
<sequence>MLKKIEQRSAMTEKTRLGVYFGTFAPFHKGHQQQIYKCAALNDQVLLVVSGYTHDRGDKIGLPLALRYQYLQEAFADEDDIDVAMLDETDLPPMPQGWDAWFTRLFDLLKNYQSQEITFYVGEPEYVTELSARFPQDSHTYKVEMADRQDIKISATEIRAHPLLHWNEINPVFRRHFTKIVGIIGGRQSGKSTLARRLARSFNNAPFAKDIEQAITSAGNQGIIFIDNTLSPDMDLVLLIPSDNDEALLREIAEQGLAEKVVRLDDEETVRDTRAYLGRYYHAIDAISQYTGIQIDRLKY</sequence>
<dbReference type="eggNOG" id="COG1057">
    <property type="taxonomic scope" value="Bacteria"/>
</dbReference>
<dbReference type="STRING" id="420890.LCGL_1723"/>
<accession>F9VFT2</accession>
<dbReference type="InterPro" id="IPR004821">
    <property type="entry name" value="Cyt_trans-like"/>
</dbReference>
<dbReference type="PANTHER" id="PTHR37512">
    <property type="entry name" value="TRIFUNCTIONAL NAD BIOSYNTHESIS/REGULATOR PROTEIN NADR"/>
    <property type="match status" value="1"/>
</dbReference>
<proteinExistence type="predicted"/>
<gene>
    <name evidence="2" type="ordered locus">LCGL_1723</name>
</gene>